<dbReference type="Pfam" id="PF06857">
    <property type="entry name" value="ACP"/>
    <property type="match status" value="1"/>
</dbReference>
<gene>
    <name evidence="6" type="ORF">HDF14_001059</name>
</gene>
<name>A0A9X0QBY9_9BACT</name>
<organism evidence="6 7">
    <name type="scientific">Tunturiibacter gelidiferens</name>
    <dbReference type="NCBI Taxonomy" id="3069689"/>
    <lineage>
        <taxon>Bacteria</taxon>
        <taxon>Pseudomonadati</taxon>
        <taxon>Acidobacteriota</taxon>
        <taxon>Terriglobia</taxon>
        <taxon>Terriglobales</taxon>
        <taxon>Acidobacteriaceae</taxon>
        <taxon>Tunturiibacter</taxon>
    </lineage>
</organism>
<dbReference type="NCBIfam" id="TIGR03130">
    <property type="entry name" value="malonate_delta"/>
    <property type="match status" value="1"/>
</dbReference>
<evidence type="ECO:0000313" key="6">
    <source>
        <dbReference type="EMBL" id="MBB5327454.1"/>
    </source>
</evidence>
<evidence type="ECO:0000313" key="7">
    <source>
        <dbReference type="Proteomes" id="UP000535182"/>
    </source>
</evidence>
<keyword evidence="2" id="KW-0963">Cytoplasm</keyword>
<dbReference type="HAMAP" id="MF_00710">
    <property type="entry name" value="Malonate_deCO2ase_dsu"/>
    <property type="match status" value="1"/>
</dbReference>
<evidence type="ECO:0000256" key="2">
    <source>
        <dbReference type="ARBA" id="ARBA00022490"/>
    </source>
</evidence>
<dbReference type="RefSeq" id="WP_183974157.1">
    <property type="nucleotide sequence ID" value="NZ_JACHEB010000002.1"/>
</dbReference>
<comment type="caution">
    <text evidence="6">The sequence shown here is derived from an EMBL/GenBank/DDBJ whole genome shotgun (WGS) entry which is preliminary data.</text>
</comment>
<accession>A0A9X0QBY9</accession>
<feature type="modified residue" description="O-(phosphoribosyl dephospho-coenzyme A)serine" evidence="5">
    <location>
        <position position="26"/>
    </location>
</feature>
<dbReference type="Proteomes" id="UP000535182">
    <property type="component" value="Unassembled WGS sequence"/>
</dbReference>
<dbReference type="GO" id="GO:0005737">
    <property type="term" value="C:cytoplasm"/>
    <property type="evidence" value="ECO:0007669"/>
    <property type="project" value="UniProtKB-SubCell"/>
</dbReference>
<keyword evidence="3 5" id="KW-0597">Phosphoprotein</keyword>
<dbReference type="InterPro" id="IPR009662">
    <property type="entry name" value="Malonate_deCO2ase_dsu"/>
</dbReference>
<evidence type="ECO:0000256" key="5">
    <source>
        <dbReference type="PIRSR" id="PIRSR609662-50"/>
    </source>
</evidence>
<reference evidence="6 7" key="1">
    <citation type="submission" date="2020-08" db="EMBL/GenBank/DDBJ databases">
        <title>Genomic Encyclopedia of Type Strains, Phase IV (KMG-V): Genome sequencing to study the core and pangenomes of soil and plant-associated prokaryotes.</title>
        <authorList>
            <person name="Whitman W."/>
        </authorList>
    </citation>
    <scope>NUCLEOTIDE SEQUENCE [LARGE SCALE GENOMIC DNA]</scope>
    <source>
        <strain evidence="6 7">X5P2</strain>
    </source>
</reference>
<dbReference type="NCBIfam" id="NF002293">
    <property type="entry name" value="PRK01220.1"/>
    <property type="match status" value="1"/>
</dbReference>
<sequence>MEQIEFDYPAAKRRITKKAHIGVVGSGDMEVLMEPAQSEGAHVSITTSVDGFQRSWKAVFDRFFSKFDGAVRIRINDAGATPGSVMLRLEQAVEVISQ</sequence>
<dbReference type="EMBL" id="JACHEB010000002">
    <property type="protein sequence ID" value="MBB5327454.1"/>
    <property type="molecule type" value="Genomic_DNA"/>
</dbReference>
<dbReference type="AlphaFoldDB" id="A0A9X0QBY9"/>
<evidence type="ECO:0000256" key="1">
    <source>
        <dbReference type="ARBA" id="ARBA00004496"/>
    </source>
</evidence>
<proteinExistence type="inferred from homology"/>
<keyword evidence="7" id="KW-1185">Reference proteome</keyword>
<comment type="PTM">
    <text evidence="5">Covalently binds the prosthetic group of malonate decarboxylase.</text>
</comment>
<dbReference type="InterPro" id="IPR023439">
    <property type="entry name" value="Mal_deCO2ase/Cit_lyase_ACP"/>
</dbReference>
<evidence type="ECO:0000256" key="4">
    <source>
        <dbReference type="NCBIfam" id="TIGR03130"/>
    </source>
</evidence>
<evidence type="ECO:0000256" key="3">
    <source>
        <dbReference type="ARBA" id="ARBA00022553"/>
    </source>
</evidence>
<comment type="subcellular location">
    <subcellularLocation>
        <location evidence="1">Cytoplasm</location>
    </subcellularLocation>
</comment>
<protein>
    <recommendedName>
        <fullName evidence="4">Malonate decarboxylase acyl carrier protein</fullName>
    </recommendedName>
</protein>